<dbReference type="PANTHER" id="PTHR44757:SF2">
    <property type="entry name" value="BIOFILM ARCHITECTURE MAINTENANCE PROTEIN MBAA"/>
    <property type="match status" value="1"/>
</dbReference>
<organism evidence="7 8">
    <name type="scientific">Alteromonas oceani</name>
    <dbReference type="NCBI Taxonomy" id="2071609"/>
    <lineage>
        <taxon>Bacteria</taxon>
        <taxon>Pseudomonadati</taxon>
        <taxon>Pseudomonadota</taxon>
        <taxon>Gammaproteobacteria</taxon>
        <taxon>Alteromonadales</taxon>
        <taxon>Alteromonadaceae</taxon>
        <taxon>Alteromonas/Salinimonas group</taxon>
        <taxon>Alteromonas</taxon>
    </lineage>
</organism>
<dbReference type="Gene3D" id="3.40.50.2300">
    <property type="match status" value="1"/>
</dbReference>
<dbReference type="InterPro" id="IPR001789">
    <property type="entry name" value="Sig_transdc_resp-reg_receiver"/>
</dbReference>
<dbReference type="InterPro" id="IPR011006">
    <property type="entry name" value="CheY-like_superfamily"/>
</dbReference>
<dbReference type="EMBL" id="JBHRSX010000095">
    <property type="protein sequence ID" value="MFC3203547.1"/>
    <property type="molecule type" value="Genomic_DNA"/>
</dbReference>
<dbReference type="Gene3D" id="3.20.20.450">
    <property type="entry name" value="EAL domain"/>
    <property type="match status" value="1"/>
</dbReference>
<feature type="modified residue" description="4-aspartylphosphate" evidence="1">
    <location>
        <position position="82"/>
    </location>
</feature>
<proteinExistence type="predicted"/>
<dbReference type="InterPro" id="IPR035965">
    <property type="entry name" value="PAS-like_dom_sf"/>
</dbReference>
<dbReference type="InterPro" id="IPR052155">
    <property type="entry name" value="Biofilm_reg_signaling"/>
</dbReference>
<dbReference type="SUPFAM" id="SSF52172">
    <property type="entry name" value="CheY-like"/>
    <property type="match status" value="1"/>
</dbReference>
<dbReference type="PROSITE" id="PS50887">
    <property type="entry name" value="GGDEF"/>
    <property type="match status" value="1"/>
</dbReference>
<dbReference type="InterPro" id="IPR043128">
    <property type="entry name" value="Rev_trsase/Diguanyl_cyclase"/>
</dbReference>
<dbReference type="SMART" id="SM00052">
    <property type="entry name" value="EAL"/>
    <property type="match status" value="1"/>
</dbReference>
<dbReference type="SMART" id="SM00448">
    <property type="entry name" value="REC"/>
    <property type="match status" value="1"/>
</dbReference>
<dbReference type="Pfam" id="PF00990">
    <property type="entry name" value="GGDEF"/>
    <property type="match status" value="1"/>
</dbReference>
<reference evidence="8" key="1">
    <citation type="journal article" date="2019" name="Int. J. Syst. Evol. Microbiol.">
        <title>The Global Catalogue of Microorganisms (GCM) 10K type strain sequencing project: providing services to taxonomists for standard genome sequencing and annotation.</title>
        <authorList>
            <consortium name="The Broad Institute Genomics Platform"/>
            <consortium name="The Broad Institute Genome Sequencing Center for Infectious Disease"/>
            <person name="Wu L."/>
            <person name="Ma J."/>
        </authorList>
    </citation>
    <scope>NUCLEOTIDE SEQUENCE [LARGE SCALE GENOMIC DNA]</scope>
    <source>
        <strain evidence="8">KCTC 52449</strain>
    </source>
</reference>
<dbReference type="SMART" id="SM00091">
    <property type="entry name" value="PAS"/>
    <property type="match status" value="1"/>
</dbReference>
<feature type="domain" description="PAS" evidence="3">
    <location>
        <begin position="168"/>
        <end position="241"/>
    </location>
</feature>
<dbReference type="NCBIfam" id="TIGR00229">
    <property type="entry name" value="sensory_box"/>
    <property type="match status" value="1"/>
</dbReference>
<dbReference type="Gene3D" id="3.30.450.20">
    <property type="entry name" value="PAS domain"/>
    <property type="match status" value="1"/>
</dbReference>
<evidence type="ECO:0000259" key="5">
    <source>
        <dbReference type="PROSITE" id="PS50883"/>
    </source>
</evidence>
<evidence type="ECO:0000313" key="7">
    <source>
        <dbReference type="EMBL" id="MFC3203547.1"/>
    </source>
</evidence>
<feature type="domain" description="PAC" evidence="4">
    <location>
        <begin position="246"/>
        <end position="298"/>
    </location>
</feature>
<dbReference type="CDD" id="cd01949">
    <property type="entry name" value="GGDEF"/>
    <property type="match status" value="1"/>
</dbReference>
<dbReference type="CDD" id="cd01948">
    <property type="entry name" value="EAL"/>
    <property type="match status" value="1"/>
</dbReference>
<dbReference type="InterPro" id="IPR001633">
    <property type="entry name" value="EAL_dom"/>
</dbReference>
<dbReference type="Gene3D" id="3.30.70.270">
    <property type="match status" value="1"/>
</dbReference>
<comment type="caution">
    <text evidence="7">The sequence shown here is derived from an EMBL/GenBank/DDBJ whole genome shotgun (WGS) entry which is preliminary data.</text>
</comment>
<dbReference type="Pfam" id="PF00563">
    <property type="entry name" value="EAL"/>
    <property type="match status" value="1"/>
</dbReference>
<keyword evidence="8" id="KW-1185">Reference proteome</keyword>
<dbReference type="InterPro" id="IPR000014">
    <property type="entry name" value="PAS"/>
</dbReference>
<evidence type="ECO:0000259" key="2">
    <source>
        <dbReference type="PROSITE" id="PS50110"/>
    </source>
</evidence>
<dbReference type="SUPFAM" id="SSF141868">
    <property type="entry name" value="EAL domain-like"/>
    <property type="match status" value="1"/>
</dbReference>
<dbReference type="InterPro" id="IPR035919">
    <property type="entry name" value="EAL_sf"/>
</dbReference>
<dbReference type="Pfam" id="PF00072">
    <property type="entry name" value="Response_reg"/>
    <property type="match status" value="1"/>
</dbReference>
<dbReference type="PROSITE" id="PS50883">
    <property type="entry name" value="EAL"/>
    <property type="match status" value="1"/>
</dbReference>
<dbReference type="Pfam" id="PF00989">
    <property type="entry name" value="PAS"/>
    <property type="match status" value="1"/>
</dbReference>
<sequence>MTEIQKSTKIYGEVIICIIVYEGLLMKLDFQKGVVLAVDDQEADLLIVENALKDYYSVIKTTSPFEALKLAEKHSPDVILLDIEMPDMDGFTLCKALQAIPTLVNTSFIFITSHKDVQSEAQALEIGAVDFISKPIHMEVCRLRVKSQITIKQQARSLHQAYSAMHREKTHLNTILHCIGDAVIATDKDAKITYINPVGQRLTGWTDKQAQGESIDTVMNLQDASSGKKMENPLKVALRQRRTVAMALNAELVAKDGERYRVEDTASPIVDMAGHLSGGVIVFQDVTDAIAMAIQMTHLTNHDQLTGLPNRVLLHDRMLQSITLAESTGHMVATLLIDLDNFKYINDAVGHHLGDNIIQHVARRLDGVVDSRDTVSRIGGDEFVVMISDCKSMNCINRVSSQILDAINEPFVLNGEEHRLSVSMGISIYPKDANTPEELMRHADTAMYKVKSEGKNNIAFYSNSLSHELEERLSIEKLLHQRIKEDALEVYFQPKYSLINGELTGMEALVRMFNQTGQLLPPIVFIPVAEESDLIIQLGKQVLEKSCRQAKMWLDEGRPTKVAVNIGAAQFNKFGFTKTVADTLLKCDLPAKYLELEITESALVENINAAKQAITSLQKIGISIALDDFGTGYSSLSYLRSFNFNVLKVDRSFINDIALEEQARNLFKAIKHLADSLNLNVVCEGVENEAQLNILKEMGCTEAQGYYFSKPLPVDELTNAWKPIIL</sequence>
<dbReference type="RefSeq" id="WP_123323733.1">
    <property type="nucleotide sequence ID" value="NZ_JBHRSX010000095.1"/>
</dbReference>
<dbReference type="InterPro" id="IPR029787">
    <property type="entry name" value="Nucleotide_cyclase"/>
</dbReference>
<dbReference type="SUPFAM" id="SSF55785">
    <property type="entry name" value="PYP-like sensor domain (PAS domain)"/>
    <property type="match status" value="1"/>
</dbReference>
<dbReference type="SUPFAM" id="SSF55073">
    <property type="entry name" value="Nucleotide cyclase"/>
    <property type="match status" value="1"/>
</dbReference>
<dbReference type="InterPro" id="IPR013767">
    <property type="entry name" value="PAS_fold"/>
</dbReference>
<dbReference type="PANTHER" id="PTHR44757">
    <property type="entry name" value="DIGUANYLATE CYCLASE DGCP"/>
    <property type="match status" value="1"/>
</dbReference>
<dbReference type="InterPro" id="IPR000160">
    <property type="entry name" value="GGDEF_dom"/>
</dbReference>
<dbReference type="InterPro" id="IPR000700">
    <property type="entry name" value="PAS-assoc_C"/>
</dbReference>
<dbReference type="SMART" id="SM00267">
    <property type="entry name" value="GGDEF"/>
    <property type="match status" value="1"/>
</dbReference>
<accession>A0ABV7K7P2</accession>
<keyword evidence="1" id="KW-0597">Phosphoprotein</keyword>
<evidence type="ECO:0000313" key="8">
    <source>
        <dbReference type="Proteomes" id="UP001595477"/>
    </source>
</evidence>
<evidence type="ECO:0000259" key="4">
    <source>
        <dbReference type="PROSITE" id="PS50113"/>
    </source>
</evidence>
<gene>
    <name evidence="7" type="ORF">ACFOEW_17190</name>
</gene>
<feature type="domain" description="EAL" evidence="5">
    <location>
        <begin position="472"/>
        <end position="725"/>
    </location>
</feature>
<dbReference type="Proteomes" id="UP001595477">
    <property type="component" value="Unassembled WGS sequence"/>
</dbReference>
<dbReference type="NCBIfam" id="TIGR00254">
    <property type="entry name" value="GGDEF"/>
    <property type="match status" value="1"/>
</dbReference>
<feature type="domain" description="GGDEF" evidence="6">
    <location>
        <begin position="330"/>
        <end position="463"/>
    </location>
</feature>
<protein>
    <submittedName>
        <fullName evidence="7">EAL domain-containing protein</fullName>
    </submittedName>
</protein>
<dbReference type="CDD" id="cd00130">
    <property type="entry name" value="PAS"/>
    <property type="match status" value="1"/>
</dbReference>
<name>A0ABV7K7P2_9ALTE</name>
<feature type="domain" description="Response regulatory" evidence="2">
    <location>
        <begin position="34"/>
        <end position="149"/>
    </location>
</feature>
<evidence type="ECO:0000259" key="3">
    <source>
        <dbReference type="PROSITE" id="PS50112"/>
    </source>
</evidence>
<dbReference type="PROSITE" id="PS50113">
    <property type="entry name" value="PAC"/>
    <property type="match status" value="1"/>
</dbReference>
<dbReference type="PROSITE" id="PS50110">
    <property type="entry name" value="RESPONSE_REGULATORY"/>
    <property type="match status" value="1"/>
</dbReference>
<evidence type="ECO:0000259" key="6">
    <source>
        <dbReference type="PROSITE" id="PS50887"/>
    </source>
</evidence>
<evidence type="ECO:0000256" key="1">
    <source>
        <dbReference type="PROSITE-ProRule" id="PRU00169"/>
    </source>
</evidence>
<dbReference type="PROSITE" id="PS50112">
    <property type="entry name" value="PAS"/>
    <property type="match status" value="1"/>
</dbReference>